<evidence type="ECO:0000256" key="1">
    <source>
        <dbReference type="SAM" id="MobiDB-lite"/>
    </source>
</evidence>
<reference evidence="2 3" key="1">
    <citation type="submission" date="2016-02" db="EMBL/GenBank/DDBJ databases">
        <title>Genome analysis of coral dinoflagellate symbionts highlights evolutionary adaptations to a symbiotic lifestyle.</title>
        <authorList>
            <person name="Aranda M."/>
            <person name="Li Y."/>
            <person name="Liew Y.J."/>
            <person name="Baumgarten S."/>
            <person name="Simakov O."/>
            <person name="Wilson M."/>
            <person name="Piel J."/>
            <person name="Ashoor H."/>
            <person name="Bougouffa S."/>
            <person name="Bajic V.B."/>
            <person name="Ryu T."/>
            <person name="Ravasi T."/>
            <person name="Bayer T."/>
            <person name="Micklem G."/>
            <person name="Kim H."/>
            <person name="Bhak J."/>
            <person name="Lajeunesse T.C."/>
            <person name="Voolstra C.R."/>
        </authorList>
    </citation>
    <scope>NUCLEOTIDE SEQUENCE [LARGE SCALE GENOMIC DNA]</scope>
    <source>
        <strain evidence="2 3">CCMP2467</strain>
    </source>
</reference>
<dbReference type="AlphaFoldDB" id="A0A1Q9DAB2"/>
<dbReference type="OrthoDB" id="419068at2759"/>
<feature type="region of interest" description="Disordered" evidence="1">
    <location>
        <begin position="155"/>
        <end position="225"/>
    </location>
</feature>
<accession>A0A1Q9DAB2</accession>
<dbReference type="Proteomes" id="UP000186817">
    <property type="component" value="Unassembled WGS sequence"/>
</dbReference>
<name>A0A1Q9DAB2_SYMMI</name>
<proteinExistence type="predicted"/>
<evidence type="ECO:0000313" key="2">
    <source>
        <dbReference type="EMBL" id="OLP92059.1"/>
    </source>
</evidence>
<protein>
    <submittedName>
        <fullName evidence="2">Uncharacterized protein</fullName>
    </submittedName>
</protein>
<dbReference type="EMBL" id="LSRX01000636">
    <property type="protein sequence ID" value="OLP92059.1"/>
    <property type="molecule type" value="Genomic_DNA"/>
</dbReference>
<evidence type="ECO:0000313" key="3">
    <source>
        <dbReference type="Proteomes" id="UP000186817"/>
    </source>
</evidence>
<keyword evidence="3" id="KW-1185">Reference proteome</keyword>
<comment type="caution">
    <text evidence="2">The sequence shown here is derived from an EMBL/GenBank/DDBJ whole genome shotgun (WGS) entry which is preliminary data.</text>
</comment>
<sequence>MAIGHVPVQVMCDVMDGFKLHVEDVDGVGIPKMSMAFSMKMSFPVHDLLKTLVSWQEHEAGHIQEEPSPQRAVVSEENHRRAQEACKAAENPSPPLLNAPSYPEYKAQNSWEQISCPNVVLLSDELGYREATFAALRLNDRVPMTYAKFKEAKNKPGADLAPGFSGQKWPQNPQMKVPPATPASASHVEKAPPLGWRTPPAAVKPVPPVSAQHKPPPPSKASTKI</sequence>
<organism evidence="2 3">
    <name type="scientific">Symbiodinium microadriaticum</name>
    <name type="common">Dinoflagellate</name>
    <name type="synonym">Zooxanthella microadriatica</name>
    <dbReference type="NCBI Taxonomy" id="2951"/>
    <lineage>
        <taxon>Eukaryota</taxon>
        <taxon>Sar</taxon>
        <taxon>Alveolata</taxon>
        <taxon>Dinophyceae</taxon>
        <taxon>Suessiales</taxon>
        <taxon>Symbiodiniaceae</taxon>
        <taxon>Symbiodinium</taxon>
    </lineage>
</organism>
<gene>
    <name evidence="2" type="ORF">AK812_SmicGene26149</name>
</gene>